<proteinExistence type="predicted"/>
<dbReference type="Proteomes" id="UP001165065">
    <property type="component" value="Unassembled WGS sequence"/>
</dbReference>
<gene>
    <name evidence="3" type="ORF">TrCOL_g7754</name>
</gene>
<dbReference type="AlphaFoldDB" id="A0A9W7GMW9"/>
<accession>A0A9W7GMW9</accession>
<sequence length="246" mass="26984">MLSPGDIEKVLKGANTPEQVNLVQEALKRCTVGGDALGIIQEAVANEVMLRELQSKCRETASKILQRVLSKHLLRVGFLALHAASTAAPPPPPTDNALHLDTLELRIKNLEERVKEEAEERAQIEGRVLGLVMGSVTSSGGHPLEISSPRKPHALPSTGHPEVPQDPAKLFRSLSHDNDGEVDSEDEGEGNIDDDNEDAEGRFFELPSTSHRSPLAPQFFHSSIERRLKRINERVDKILAESPNTK</sequence>
<evidence type="ECO:0000313" key="4">
    <source>
        <dbReference type="Proteomes" id="UP001165065"/>
    </source>
</evidence>
<reference evidence="4" key="1">
    <citation type="journal article" date="2023" name="Commun. Biol.">
        <title>Genome analysis of Parmales, the sister group of diatoms, reveals the evolutionary specialization of diatoms from phago-mixotrophs to photoautotrophs.</title>
        <authorList>
            <person name="Ban H."/>
            <person name="Sato S."/>
            <person name="Yoshikawa S."/>
            <person name="Yamada K."/>
            <person name="Nakamura Y."/>
            <person name="Ichinomiya M."/>
            <person name="Sato N."/>
            <person name="Blanc-Mathieu R."/>
            <person name="Endo H."/>
            <person name="Kuwata A."/>
            <person name="Ogata H."/>
        </authorList>
    </citation>
    <scope>NUCLEOTIDE SEQUENCE [LARGE SCALE GENOMIC DNA]</scope>
</reference>
<feature type="region of interest" description="Disordered" evidence="2">
    <location>
        <begin position="139"/>
        <end position="218"/>
    </location>
</feature>
<name>A0A9W7GMW9_9STRA</name>
<dbReference type="OrthoDB" id="10433074at2759"/>
<comment type="caution">
    <text evidence="3">The sequence shown here is derived from an EMBL/GenBank/DDBJ whole genome shotgun (WGS) entry which is preliminary data.</text>
</comment>
<evidence type="ECO:0000256" key="1">
    <source>
        <dbReference type="SAM" id="Coils"/>
    </source>
</evidence>
<feature type="compositionally biased region" description="Acidic residues" evidence="2">
    <location>
        <begin position="180"/>
        <end position="198"/>
    </location>
</feature>
<keyword evidence="1" id="KW-0175">Coiled coil</keyword>
<organism evidence="3 4">
    <name type="scientific">Triparma columacea</name>
    <dbReference type="NCBI Taxonomy" id="722753"/>
    <lineage>
        <taxon>Eukaryota</taxon>
        <taxon>Sar</taxon>
        <taxon>Stramenopiles</taxon>
        <taxon>Ochrophyta</taxon>
        <taxon>Bolidophyceae</taxon>
        <taxon>Parmales</taxon>
        <taxon>Triparmaceae</taxon>
        <taxon>Triparma</taxon>
    </lineage>
</organism>
<evidence type="ECO:0000256" key="2">
    <source>
        <dbReference type="SAM" id="MobiDB-lite"/>
    </source>
</evidence>
<keyword evidence="4" id="KW-1185">Reference proteome</keyword>
<evidence type="ECO:0000313" key="3">
    <source>
        <dbReference type="EMBL" id="GMI48629.1"/>
    </source>
</evidence>
<dbReference type="EMBL" id="BRYA01000413">
    <property type="protein sequence ID" value="GMI48629.1"/>
    <property type="molecule type" value="Genomic_DNA"/>
</dbReference>
<feature type="coiled-coil region" evidence="1">
    <location>
        <begin position="100"/>
        <end position="127"/>
    </location>
</feature>
<protein>
    <submittedName>
        <fullName evidence="3">Uncharacterized protein</fullName>
    </submittedName>
</protein>